<dbReference type="AlphaFoldDB" id="A0A845ASM1"/>
<name>A0A845ASM1_9SPHN</name>
<dbReference type="OrthoDB" id="7341471at2"/>
<dbReference type="RefSeq" id="WP_160779364.1">
    <property type="nucleotide sequence ID" value="NZ_BAAAZF010000001.1"/>
</dbReference>
<reference evidence="2 3" key="1">
    <citation type="submission" date="2019-12" db="EMBL/GenBank/DDBJ databases">
        <title>Genomic-based taxomic classification of the family Erythrobacteraceae.</title>
        <authorList>
            <person name="Xu L."/>
        </authorList>
    </citation>
    <scope>NUCLEOTIDE SEQUENCE [LARGE SCALE GENOMIC DNA]</scope>
    <source>
        <strain evidence="2 3">JCM 16677</strain>
    </source>
</reference>
<evidence type="ECO:0000313" key="3">
    <source>
        <dbReference type="Proteomes" id="UP000446786"/>
    </source>
</evidence>
<accession>A0A845ASM1</accession>
<dbReference type="Proteomes" id="UP000446786">
    <property type="component" value="Unassembled WGS sequence"/>
</dbReference>
<proteinExistence type="predicted"/>
<dbReference type="Pfam" id="PF04338">
    <property type="entry name" value="DUF481"/>
    <property type="match status" value="1"/>
</dbReference>
<feature type="chain" id="PRO_5033047278" evidence="1">
    <location>
        <begin position="22"/>
        <end position="305"/>
    </location>
</feature>
<keyword evidence="1" id="KW-0732">Signal</keyword>
<gene>
    <name evidence="2" type="ORF">GRI94_09080</name>
</gene>
<sequence>MRLMTLTLPLAAGLLTTPALAELPESTRAMIDAAIASGDADKVATVIELAREVHPDDIAEIDVIAAEFDARQLALAAEEAAAEEESIRKAGLFDNWKGEGQIGAFRSTGNSSNTGITAGLKLQRVGIDWRHKLRGLIDYQRSNGVTTREQFLASYEPNYDISGDLYAYALAQYERDRFQGFSARHSASGGLGYRVIENERMNFEVKAGPAWRRTERVNGTTDSRLAGLAALDFDWKIADTITLTQDASAFVQSGNSTFLSNTGIEAGLTGAIKARISYSVEHDTNPPAGAIKTDTLTRFTLIYGF</sequence>
<dbReference type="InterPro" id="IPR007433">
    <property type="entry name" value="DUF481"/>
</dbReference>
<evidence type="ECO:0000313" key="2">
    <source>
        <dbReference type="EMBL" id="MXP31975.1"/>
    </source>
</evidence>
<keyword evidence="3" id="KW-1185">Reference proteome</keyword>
<feature type="signal peptide" evidence="1">
    <location>
        <begin position="1"/>
        <end position="21"/>
    </location>
</feature>
<protein>
    <submittedName>
        <fullName evidence="2">DUF481 domain-containing protein</fullName>
    </submittedName>
</protein>
<organism evidence="2 3">
    <name type="scientific">Parerythrobacter jejuensis</name>
    <dbReference type="NCBI Taxonomy" id="795812"/>
    <lineage>
        <taxon>Bacteria</taxon>
        <taxon>Pseudomonadati</taxon>
        <taxon>Pseudomonadota</taxon>
        <taxon>Alphaproteobacteria</taxon>
        <taxon>Sphingomonadales</taxon>
        <taxon>Erythrobacteraceae</taxon>
        <taxon>Parerythrobacter</taxon>
    </lineage>
</organism>
<comment type="caution">
    <text evidence="2">The sequence shown here is derived from an EMBL/GenBank/DDBJ whole genome shotgun (WGS) entry which is preliminary data.</text>
</comment>
<dbReference type="EMBL" id="WTYE01000001">
    <property type="protein sequence ID" value="MXP31975.1"/>
    <property type="molecule type" value="Genomic_DNA"/>
</dbReference>
<evidence type="ECO:0000256" key="1">
    <source>
        <dbReference type="SAM" id="SignalP"/>
    </source>
</evidence>